<keyword evidence="2" id="KW-1185">Reference proteome</keyword>
<accession>A0ABW3UJ18</accession>
<evidence type="ECO:0000313" key="2">
    <source>
        <dbReference type="Proteomes" id="UP001597180"/>
    </source>
</evidence>
<dbReference type="RefSeq" id="WP_079912081.1">
    <property type="nucleotide sequence ID" value="NZ_BAABJG010000006.1"/>
</dbReference>
<evidence type="ECO:0000313" key="1">
    <source>
        <dbReference type="EMBL" id="MFD1220670.1"/>
    </source>
</evidence>
<sequence length="101" mass="11284">MAATVEQVLLQIARLSAKLANSVQFRKKFEDIIGDTQTSTSKRVLQMRALLRSAGFRSPTRVRIFNDLGETPRVIISYDAIDVKLQTSVTLSFTFQLNPGP</sequence>
<comment type="caution">
    <text evidence="1">The sequence shown here is derived from an EMBL/GenBank/DDBJ whole genome shotgun (WGS) entry which is preliminary data.</text>
</comment>
<name>A0ABW3UJ18_9BACL</name>
<dbReference type="EMBL" id="JBHTLU010000013">
    <property type="protein sequence ID" value="MFD1220670.1"/>
    <property type="molecule type" value="Genomic_DNA"/>
</dbReference>
<gene>
    <name evidence="1" type="ORF">ACFQ4B_11100</name>
</gene>
<dbReference type="Proteomes" id="UP001597180">
    <property type="component" value="Unassembled WGS sequence"/>
</dbReference>
<protein>
    <submittedName>
        <fullName evidence="1">Uncharacterized protein</fullName>
    </submittedName>
</protein>
<organism evidence="1 2">
    <name type="scientific">Paenibacillus vulneris</name>
    <dbReference type="NCBI Taxonomy" id="1133364"/>
    <lineage>
        <taxon>Bacteria</taxon>
        <taxon>Bacillati</taxon>
        <taxon>Bacillota</taxon>
        <taxon>Bacilli</taxon>
        <taxon>Bacillales</taxon>
        <taxon>Paenibacillaceae</taxon>
        <taxon>Paenibacillus</taxon>
    </lineage>
</organism>
<reference evidence="2" key="1">
    <citation type="journal article" date="2019" name="Int. J. Syst. Evol. Microbiol.">
        <title>The Global Catalogue of Microorganisms (GCM) 10K type strain sequencing project: providing services to taxonomists for standard genome sequencing and annotation.</title>
        <authorList>
            <consortium name="The Broad Institute Genomics Platform"/>
            <consortium name="The Broad Institute Genome Sequencing Center for Infectious Disease"/>
            <person name="Wu L."/>
            <person name="Ma J."/>
        </authorList>
    </citation>
    <scope>NUCLEOTIDE SEQUENCE [LARGE SCALE GENOMIC DNA]</scope>
    <source>
        <strain evidence="2">CCUG 53270</strain>
    </source>
</reference>
<proteinExistence type="predicted"/>